<dbReference type="AlphaFoldDB" id="A0AAV6VA16"/>
<organism evidence="2 3">
    <name type="scientific">Oedothorax gibbosus</name>
    <dbReference type="NCBI Taxonomy" id="931172"/>
    <lineage>
        <taxon>Eukaryota</taxon>
        <taxon>Metazoa</taxon>
        <taxon>Ecdysozoa</taxon>
        <taxon>Arthropoda</taxon>
        <taxon>Chelicerata</taxon>
        <taxon>Arachnida</taxon>
        <taxon>Araneae</taxon>
        <taxon>Araneomorphae</taxon>
        <taxon>Entelegynae</taxon>
        <taxon>Araneoidea</taxon>
        <taxon>Linyphiidae</taxon>
        <taxon>Erigoninae</taxon>
        <taxon>Oedothorax</taxon>
    </lineage>
</organism>
<keyword evidence="3" id="KW-1185">Reference proteome</keyword>
<evidence type="ECO:0000256" key="1">
    <source>
        <dbReference type="SAM" id="MobiDB-lite"/>
    </source>
</evidence>
<feature type="compositionally biased region" description="Polar residues" evidence="1">
    <location>
        <begin position="122"/>
        <end position="132"/>
    </location>
</feature>
<feature type="compositionally biased region" description="Basic and acidic residues" evidence="1">
    <location>
        <begin position="59"/>
        <end position="84"/>
    </location>
</feature>
<evidence type="ECO:0000313" key="3">
    <source>
        <dbReference type="Proteomes" id="UP000827092"/>
    </source>
</evidence>
<reference evidence="2 3" key="1">
    <citation type="journal article" date="2022" name="Nat. Ecol. Evol.">
        <title>A masculinizing supergene underlies an exaggerated male reproductive morph in a spider.</title>
        <authorList>
            <person name="Hendrickx F."/>
            <person name="De Corte Z."/>
            <person name="Sonet G."/>
            <person name="Van Belleghem S.M."/>
            <person name="Kostlbacher S."/>
            <person name="Vangestel C."/>
        </authorList>
    </citation>
    <scope>NUCLEOTIDE SEQUENCE [LARGE SCALE GENOMIC DNA]</scope>
    <source>
        <strain evidence="2">W744_W776</strain>
    </source>
</reference>
<comment type="caution">
    <text evidence="2">The sequence shown here is derived from an EMBL/GenBank/DDBJ whole genome shotgun (WGS) entry which is preliminary data.</text>
</comment>
<feature type="region of interest" description="Disordered" evidence="1">
    <location>
        <begin position="1"/>
        <end position="246"/>
    </location>
</feature>
<feature type="compositionally biased region" description="Basic and acidic residues" evidence="1">
    <location>
        <begin position="1"/>
        <end position="10"/>
    </location>
</feature>
<name>A0AAV6VA16_9ARAC</name>
<dbReference type="Proteomes" id="UP000827092">
    <property type="component" value="Unassembled WGS sequence"/>
</dbReference>
<evidence type="ECO:0000313" key="2">
    <source>
        <dbReference type="EMBL" id="KAG8192476.1"/>
    </source>
</evidence>
<gene>
    <name evidence="2" type="ORF">JTE90_018004</name>
</gene>
<sequence length="246" mass="27962">MLRSPDRKDPQPINISVETRDISESASGEHVICDIDIELKEPKSRQRTPSGDTPKSVLRRNDPRRNLFDAERESPQYRSPKDNTIESETAPMDRTFEVSPDNSPMDKTFTPDRSPGGEDDGFQSQGNRTFSKSPPKLKLNDQTLHSSPDNRNDDTFEASPHDRSFLESPEHDSSYEASPHDRSFLESPEHDSSFEASPHDRSFRESQGSSELDSSYEDSPASPRWKQRRSSQDEDETNGKQLDTTF</sequence>
<feature type="compositionally biased region" description="Basic and acidic residues" evidence="1">
    <location>
        <begin position="31"/>
        <end position="44"/>
    </location>
</feature>
<feature type="compositionally biased region" description="Basic and acidic residues" evidence="1">
    <location>
        <begin position="148"/>
        <end position="204"/>
    </location>
</feature>
<proteinExistence type="predicted"/>
<dbReference type="EMBL" id="JAFNEN010000139">
    <property type="protein sequence ID" value="KAG8192476.1"/>
    <property type="molecule type" value="Genomic_DNA"/>
</dbReference>
<accession>A0AAV6VA16</accession>
<protein>
    <submittedName>
        <fullName evidence="2">Uncharacterized protein</fullName>
    </submittedName>
</protein>